<dbReference type="EMBL" id="CADCUV010000082">
    <property type="protein sequence ID" value="CAA9413327.1"/>
    <property type="molecule type" value="Genomic_DNA"/>
</dbReference>
<feature type="compositionally biased region" description="Basic residues" evidence="1">
    <location>
        <begin position="1"/>
        <end position="13"/>
    </location>
</feature>
<protein>
    <submittedName>
        <fullName evidence="2">Uncharacterized protein</fullName>
    </submittedName>
</protein>
<gene>
    <name evidence="2" type="ORF">AVDCRST_MAG22-2040</name>
</gene>
<feature type="non-terminal residue" evidence="2">
    <location>
        <position position="1"/>
    </location>
</feature>
<dbReference type="AlphaFoldDB" id="A0A6J4PH17"/>
<organism evidence="2">
    <name type="scientific">uncultured Rubrobacteraceae bacterium</name>
    <dbReference type="NCBI Taxonomy" id="349277"/>
    <lineage>
        <taxon>Bacteria</taxon>
        <taxon>Bacillati</taxon>
        <taxon>Actinomycetota</taxon>
        <taxon>Rubrobacteria</taxon>
        <taxon>Rubrobacterales</taxon>
        <taxon>Rubrobacteraceae</taxon>
        <taxon>environmental samples</taxon>
    </lineage>
</organism>
<feature type="non-terminal residue" evidence="2">
    <location>
        <position position="39"/>
    </location>
</feature>
<feature type="region of interest" description="Disordered" evidence="1">
    <location>
        <begin position="1"/>
        <end position="39"/>
    </location>
</feature>
<name>A0A6J4PH17_9ACTN</name>
<evidence type="ECO:0000313" key="2">
    <source>
        <dbReference type="EMBL" id="CAA9413327.1"/>
    </source>
</evidence>
<sequence>GARPGARRRRRGWPQREWHPRSTTLRDLGPPTGVSLRRV</sequence>
<accession>A0A6J4PH17</accession>
<reference evidence="2" key="1">
    <citation type="submission" date="2020-02" db="EMBL/GenBank/DDBJ databases">
        <authorList>
            <person name="Meier V. D."/>
        </authorList>
    </citation>
    <scope>NUCLEOTIDE SEQUENCE</scope>
    <source>
        <strain evidence="2">AVDCRST_MAG22</strain>
    </source>
</reference>
<proteinExistence type="predicted"/>
<evidence type="ECO:0000256" key="1">
    <source>
        <dbReference type="SAM" id="MobiDB-lite"/>
    </source>
</evidence>